<dbReference type="EMBL" id="AP011528">
    <property type="protein sequence ID" value="BAP62412.1"/>
    <property type="molecule type" value="Genomic_DNA"/>
</dbReference>
<proteinExistence type="predicted"/>
<protein>
    <submittedName>
        <fullName evidence="1">Uncharacterized protein</fullName>
    </submittedName>
</protein>
<organism evidence="1 2">
    <name type="scientific">Methanococcus maripaludis OS7</name>
    <dbReference type="NCBI Taxonomy" id="637915"/>
    <lineage>
        <taxon>Archaea</taxon>
        <taxon>Methanobacteriati</taxon>
        <taxon>Methanobacteriota</taxon>
        <taxon>Methanomada group</taxon>
        <taxon>Methanococci</taxon>
        <taxon>Methanococcales</taxon>
        <taxon>Methanococcaceae</taxon>
        <taxon>Methanococcus</taxon>
    </lineage>
</organism>
<evidence type="ECO:0000313" key="1">
    <source>
        <dbReference type="EMBL" id="BAP62412.1"/>
    </source>
</evidence>
<reference evidence="1 2" key="1">
    <citation type="submission" date="2009-06" db="EMBL/GenBank/DDBJ databases">
        <title>Molecular Evidence for Microbiologically Influenced Corrosion from genome of Methanogen.</title>
        <authorList>
            <person name="Ito N."/>
            <person name="Tsurumaru H."/>
            <person name="Shimizu A."/>
            <person name="Harada T."/>
            <person name="Hosoyama A."/>
            <person name="Horikawa H."/>
            <person name="Wakai S."/>
            <person name="Sasaki K."/>
            <person name="Nishijima K."/>
            <person name="Ataku H."/>
            <person name="Yamazaki J."/>
            <person name="Mise M."/>
            <person name="Yamazaki S."/>
            <person name="Tanikawa S."/>
            <person name="Harayama S."/>
            <person name="Fujita N."/>
        </authorList>
    </citation>
    <scope>NUCLEOTIDE SEQUENCE [LARGE SCALE GENOMIC DNA]</scope>
    <source>
        <strain evidence="2">OS7 ( NBRC 103642)</strain>
    </source>
</reference>
<dbReference type="GeneID" id="10981725"/>
<evidence type="ECO:0000313" key="2">
    <source>
        <dbReference type="Proteomes" id="UP000263689"/>
    </source>
</evidence>
<accession>A0A2Z5PF72</accession>
<sequence>MDMEMILGLIDTLEQKGVGIQLSVENQKTVEISIKNKNVDINIVDPSKIGKLIKELNIKTD</sequence>
<dbReference type="KEGG" id="mmao:MMOS7_03260"/>
<name>A0A2Z5PF72_METMI</name>
<gene>
    <name evidence="1" type="ORF">MMOS7_03260</name>
</gene>
<dbReference type="AlphaFoldDB" id="A0A2Z5PF72"/>
<dbReference type="RefSeq" id="WP_011170236.1">
    <property type="nucleotide sequence ID" value="NZ_AP011528.1"/>
</dbReference>
<dbReference type="Proteomes" id="UP000263689">
    <property type="component" value="Chromosome"/>
</dbReference>